<dbReference type="InterPro" id="IPR027434">
    <property type="entry name" value="Homing_endonucl"/>
</dbReference>
<dbReference type="AlphaFoldDB" id="A0A1C7DT24"/>
<protein>
    <recommendedName>
        <fullName evidence="3">Homing endonuclease LAGLIDADG domain-containing protein</fullName>
    </recommendedName>
</protein>
<dbReference type="SUPFAM" id="SSF55608">
    <property type="entry name" value="Homing endonucleases"/>
    <property type="match status" value="1"/>
</dbReference>
<accession>A0A1C7DT24</accession>
<dbReference type="Proteomes" id="UP000092687">
    <property type="component" value="Chromosome"/>
</dbReference>
<keyword evidence="2" id="KW-1185">Reference proteome</keyword>
<reference evidence="2" key="2">
    <citation type="submission" date="2016-10" db="EMBL/GenBank/DDBJ databases">
        <authorList>
            <person name="See-Too W.S."/>
        </authorList>
    </citation>
    <scope>NUCLEOTIDE SEQUENCE [LARGE SCALE GENOMIC DNA]</scope>
    <source>
        <strain evidence="2">DSM 24743</strain>
    </source>
</reference>
<sequence>MLELCKSPLFLTTLYLDDGSLCISANRNELKKTIYLTPHIYLHLQSLRFEDLCKLKLHISTHFGVEFTTSKRPDGFGYILKTTKVSETMKFLKIVGDASKDCPSMYHKTDWGFRFQKEIERYKDSHPGYEVIASSSDRRKNYTKEECEILCQMKKEGKTDKEIALHLNRTYWSIVYKWRELRENSVTLIPSDCKTYIANGNGDGDSSGNSTR</sequence>
<name>A0A1C7DT24_9BACL</name>
<gene>
    <name evidence="1" type="ORF">BBI08_13490</name>
</gene>
<dbReference type="Gene3D" id="3.10.28.10">
    <property type="entry name" value="Homing endonucleases"/>
    <property type="match status" value="1"/>
</dbReference>
<evidence type="ECO:0000313" key="2">
    <source>
        <dbReference type="Proteomes" id="UP000092687"/>
    </source>
</evidence>
<organism evidence="1 2">
    <name type="scientific">Planococcus halocryophilus</name>
    <dbReference type="NCBI Taxonomy" id="1215089"/>
    <lineage>
        <taxon>Bacteria</taxon>
        <taxon>Bacillati</taxon>
        <taxon>Bacillota</taxon>
        <taxon>Bacilli</taxon>
        <taxon>Bacillales</taxon>
        <taxon>Caryophanaceae</taxon>
        <taxon>Planococcus</taxon>
    </lineage>
</organism>
<proteinExistence type="predicted"/>
<dbReference type="EMBL" id="CP016537">
    <property type="protein sequence ID" value="ANU14800.1"/>
    <property type="molecule type" value="Genomic_DNA"/>
</dbReference>
<evidence type="ECO:0000313" key="1">
    <source>
        <dbReference type="EMBL" id="ANU14800.1"/>
    </source>
</evidence>
<evidence type="ECO:0008006" key="3">
    <source>
        <dbReference type="Google" id="ProtNLM"/>
    </source>
</evidence>
<dbReference type="STRING" id="1215089.BBI08_13490"/>
<dbReference type="KEGG" id="phc:BBI08_13490"/>
<reference evidence="2" key="1">
    <citation type="submission" date="2016-07" db="EMBL/GenBank/DDBJ databases">
        <authorList>
            <person name="See-Too W.S."/>
        </authorList>
    </citation>
    <scope>NUCLEOTIDE SEQUENCE [LARGE SCALE GENOMIC DNA]</scope>
    <source>
        <strain evidence="2">DSM 24743</strain>
    </source>
</reference>